<evidence type="ECO:0000313" key="2">
    <source>
        <dbReference type="EMBL" id="KAJ7628708.1"/>
    </source>
</evidence>
<gene>
    <name evidence="2" type="ORF">FB45DRAFT_919073</name>
</gene>
<feature type="region of interest" description="Disordered" evidence="1">
    <location>
        <begin position="300"/>
        <end position="322"/>
    </location>
</feature>
<dbReference type="EMBL" id="JARKIF010000010">
    <property type="protein sequence ID" value="KAJ7628708.1"/>
    <property type="molecule type" value="Genomic_DNA"/>
</dbReference>
<evidence type="ECO:0000256" key="1">
    <source>
        <dbReference type="SAM" id="MobiDB-lite"/>
    </source>
</evidence>
<feature type="region of interest" description="Disordered" evidence="1">
    <location>
        <begin position="165"/>
        <end position="196"/>
    </location>
</feature>
<keyword evidence="3" id="KW-1185">Reference proteome</keyword>
<feature type="compositionally biased region" description="Low complexity" evidence="1">
    <location>
        <begin position="300"/>
        <end position="315"/>
    </location>
</feature>
<evidence type="ECO:0000313" key="3">
    <source>
        <dbReference type="Proteomes" id="UP001221142"/>
    </source>
</evidence>
<dbReference type="AlphaFoldDB" id="A0AAD7BRZ0"/>
<name>A0AAD7BRZ0_9AGAR</name>
<proteinExistence type="predicted"/>
<dbReference type="Proteomes" id="UP001221142">
    <property type="component" value="Unassembled WGS sequence"/>
</dbReference>
<feature type="compositionally biased region" description="Basic and acidic residues" evidence="1">
    <location>
        <begin position="178"/>
        <end position="193"/>
    </location>
</feature>
<organism evidence="2 3">
    <name type="scientific">Roridomyces roridus</name>
    <dbReference type="NCBI Taxonomy" id="1738132"/>
    <lineage>
        <taxon>Eukaryota</taxon>
        <taxon>Fungi</taxon>
        <taxon>Dikarya</taxon>
        <taxon>Basidiomycota</taxon>
        <taxon>Agaricomycotina</taxon>
        <taxon>Agaricomycetes</taxon>
        <taxon>Agaricomycetidae</taxon>
        <taxon>Agaricales</taxon>
        <taxon>Marasmiineae</taxon>
        <taxon>Mycenaceae</taxon>
        <taxon>Roridomyces</taxon>
    </lineage>
</organism>
<comment type="caution">
    <text evidence="2">The sequence shown here is derived from an EMBL/GenBank/DDBJ whole genome shotgun (WGS) entry which is preliminary data.</text>
</comment>
<sequence length="385" mass="42582">MSATLAGHALAITTDPVHPQDTQVKINALNAPWLKLDAIFHNTIYHAVYNPTSSVAASKGEIASGNAHSPWWPWLFALMFLAAYIWFLFSHPGEDSDLVDSARGQLPAPLDIHPELELLDEYDGAAEHEEEEADSSQVFIVDDGEVEEKALLQEPLHLMVEDQDLPQAPQTVVDDSEVEKTLPSEPVPEHEQDLPLPPTDECETFRKAWLQQQASQLSADNEGEDLQSRAATSRETVGKELPREPLHAIAEDDTQHARPSRPVLHATYESDQDKVLLPEPLPIPETPPFLNDSLPAQLQTTPTDETTPGTPCCKGTPPPLLPRNLPMTVARQLLSQGVSEVASQQQLNVLHKWARLPPPMGRWPAGTPDFIYEECEKENWGATPL</sequence>
<feature type="region of interest" description="Disordered" evidence="1">
    <location>
        <begin position="214"/>
        <end position="239"/>
    </location>
</feature>
<accession>A0AAD7BRZ0</accession>
<protein>
    <submittedName>
        <fullName evidence="2">Uncharacterized protein</fullName>
    </submittedName>
</protein>
<reference evidence="2" key="1">
    <citation type="submission" date="2023-03" db="EMBL/GenBank/DDBJ databases">
        <title>Massive genome expansion in bonnet fungi (Mycena s.s.) driven by repeated elements and novel gene families across ecological guilds.</title>
        <authorList>
            <consortium name="Lawrence Berkeley National Laboratory"/>
            <person name="Harder C.B."/>
            <person name="Miyauchi S."/>
            <person name="Viragh M."/>
            <person name="Kuo A."/>
            <person name="Thoen E."/>
            <person name="Andreopoulos B."/>
            <person name="Lu D."/>
            <person name="Skrede I."/>
            <person name="Drula E."/>
            <person name="Henrissat B."/>
            <person name="Morin E."/>
            <person name="Kohler A."/>
            <person name="Barry K."/>
            <person name="LaButti K."/>
            <person name="Morin E."/>
            <person name="Salamov A."/>
            <person name="Lipzen A."/>
            <person name="Mereny Z."/>
            <person name="Hegedus B."/>
            <person name="Baldrian P."/>
            <person name="Stursova M."/>
            <person name="Weitz H."/>
            <person name="Taylor A."/>
            <person name="Grigoriev I.V."/>
            <person name="Nagy L.G."/>
            <person name="Martin F."/>
            <person name="Kauserud H."/>
        </authorList>
    </citation>
    <scope>NUCLEOTIDE SEQUENCE</scope>
    <source>
        <strain evidence="2">9284</strain>
    </source>
</reference>